<evidence type="ECO:0000256" key="1">
    <source>
        <dbReference type="ARBA" id="ARBA00023125"/>
    </source>
</evidence>
<feature type="domain" description="OmpR/PhoB-type" evidence="4">
    <location>
        <begin position="1"/>
        <end position="93"/>
    </location>
</feature>
<evidence type="ECO:0000256" key="3">
    <source>
        <dbReference type="SAM" id="Phobius"/>
    </source>
</evidence>
<dbReference type="GO" id="GO:0006355">
    <property type="term" value="P:regulation of DNA-templated transcription"/>
    <property type="evidence" value="ECO:0007669"/>
    <property type="project" value="InterPro"/>
</dbReference>
<dbReference type="OrthoDB" id="6315863at2"/>
<feature type="transmembrane region" description="Helical" evidence="3">
    <location>
        <begin position="119"/>
        <end position="141"/>
    </location>
</feature>
<name>A0A5R9Q5Z7_9GAMM</name>
<dbReference type="RefSeq" id="WP_138479935.1">
    <property type="nucleotide sequence ID" value="NZ_PPSW01000008.1"/>
</dbReference>
<accession>A0A5R9Q5Z7</accession>
<dbReference type="Proteomes" id="UP000309186">
    <property type="component" value="Unassembled WGS sequence"/>
</dbReference>
<dbReference type="GO" id="GO:0003677">
    <property type="term" value="F:DNA binding"/>
    <property type="evidence" value="ECO:0007669"/>
    <property type="project" value="UniProtKB-UniRule"/>
</dbReference>
<organism evidence="5 6">
    <name type="scientific">Pseudoalteromonas phenolica</name>
    <dbReference type="NCBI Taxonomy" id="161398"/>
    <lineage>
        <taxon>Bacteria</taxon>
        <taxon>Pseudomonadati</taxon>
        <taxon>Pseudomonadota</taxon>
        <taxon>Gammaproteobacteria</taxon>
        <taxon>Alteromonadales</taxon>
        <taxon>Pseudoalteromonadaceae</taxon>
        <taxon>Pseudoalteromonas</taxon>
    </lineage>
</organism>
<keyword evidence="1 2" id="KW-0238">DNA-binding</keyword>
<sequence length="615" mass="71402">MRYYFEKYYFDNDTFTLYYNEKPKDLKSNEAKLLALFIKNIDEILSKERILDEIWGQQVVSEQVVFQNISHLRRIFGNDAIKTFSKKGYQWQLPFEIKESKNNNVAPKQLISEWTMPSYYLYSVITLLSVIIFVLLSRLSFSDSPSNQLSKDSIYVIPFSFSDSFSEPQIDRINDLIARNKPNQSQHLDLATLNTNDFFHYSDTLREQVKIEGTSTFLSGYVSYLGQQIIVEYQLIGSQHEWHGYIVAPSEESIVAELDTSIANVKSSGYLSELNSNLLITKLYLLLEQQPNNLPVIYHLIKHEISKQNLDVASALIEKLINISKLQNNPMYTVLGLYLKGGIFHQQHAYLHANQYYKQALALLTETPNSKIAYNIELALAWLAYSQKNTSKLKQYINNASQHARLSGDVLSEVKAQTTGSILSHKLGDLVNRYQYLNTAKSLLITHKVDQAHYAVIYYHLAIFSPDKIEAESYFLKLLSLKQLSQNKWIYESSIEDLLTWYIEQKRWKDAISLFKTQPENSFNLNQKARVLRAQQYFNKAIDAAKQAFDTARLNYEHNNALHSALLLYQMKQYMNELTIIEYHSYIAKYASKFWIKKHSKELTEAGYFDDLKAN</sequence>
<dbReference type="EMBL" id="PPSW01000008">
    <property type="protein sequence ID" value="TLX47916.1"/>
    <property type="molecule type" value="Genomic_DNA"/>
</dbReference>
<dbReference type="CDD" id="cd00383">
    <property type="entry name" value="trans_reg_C"/>
    <property type="match status" value="1"/>
</dbReference>
<comment type="caution">
    <text evidence="5">The sequence shown here is derived from an EMBL/GenBank/DDBJ whole genome shotgun (WGS) entry which is preliminary data.</text>
</comment>
<keyword evidence="3" id="KW-0472">Membrane</keyword>
<protein>
    <recommendedName>
        <fullName evidence="4">OmpR/PhoB-type domain-containing protein</fullName>
    </recommendedName>
</protein>
<dbReference type="AlphaFoldDB" id="A0A5R9Q5Z7"/>
<dbReference type="SMART" id="SM00862">
    <property type="entry name" value="Trans_reg_C"/>
    <property type="match status" value="1"/>
</dbReference>
<keyword evidence="3" id="KW-1133">Transmembrane helix</keyword>
<evidence type="ECO:0000313" key="5">
    <source>
        <dbReference type="EMBL" id="TLX47916.1"/>
    </source>
</evidence>
<evidence type="ECO:0000256" key="2">
    <source>
        <dbReference type="PROSITE-ProRule" id="PRU01091"/>
    </source>
</evidence>
<feature type="DNA-binding region" description="OmpR/PhoB-type" evidence="2">
    <location>
        <begin position="1"/>
        <end position="93"/>
    </location>
</feature>
<proteinExistence type="predicted"/>
<keyword evidence="3" id="KW-0812">Transmembrane</keyword>
<dbReference type="SUPFAM" id="SSF46894">
    <property type="entry name" value="C-terminal effector domain of the bipartite response regulators"/>
    <property type="match status" value="1"/>
</dbReference>
<evidence type="ECO:0000313" key="6">
    <source>
        <dbReference type="Proteomes" id="UP000309186"/>
    </source>
</evidence>
<gene>
    <name evidence="5" type="ORF">C1E24_06675</name>
</gene>
<evidence type="ECO:0000259" key="4">
    <source>
        <dbReference type="PROSITE" id="PS51755"/>
    </source>
</evidence>
<dbReference type="InterPro" id="IPR001867">
    <property type="entry name" value="OmpR/PhoB-type_DNA-bd"/>
</dbReference>
<dbReference type="GO" id="GO:0000160">
    <property type="term" value="P:phosphorelay signal transduction system"/>
    <property type="evidence" value="ECO:0007669"/>
    <property type="project" value="InterPro"/>
</dbReference>
<dbReference type="InterPro" id="IPR036388">
    <property type="entry name" value="WH-like_DNA-bd_sf"/>
</dbReference>
<dbReference type="Gene3D" id="1.25.40.10">
    <property type="entry name" value="Tetratricopeptide repeat domain"/>
    <property type="match status" value="1"/>
</dbReference>
<dbReference type="Gene3D" id="1.10.10.10">
    <property type="entry name" value="Winged helix-like DNA-binding domain superfamily/Winged helix DNA-binding domain"/>
    <property type="match status" value="1"/>
</dbReference>
<dbReference type="InterPro" id="IPR011990">
    <property type="entry name" value="TPR-like_helical_dom_sf"/>
</dbReference>
<dbReference type="SUPFAM" id="SSF48452">
    <property type="entry name" value="TPR-like"/>
    <property type="match status" value="1"/>
</dbReference>
<reference evidence="5 6" key="1">
    <citation type="submission" date="2018-01" db="EMBL/GenBank/DDBJ databases">
        <title>Co-occurrence of chitin degradation, pigmentation and bioactivity in marine Pseudoalteromonas.</title>
        <authorList>
            <person name="Paulsen S."/>
            <person name="Gram L."/>
            <person name="Machado H."/>
        </authorList>
    </citation>
    <scope>NUCLEOTIDE SEQUENCE [LARGE SCALE GENOMIC DNA]</scope>
    <source>
        <strain evidence="5 6">S3663</strain>
    </source>
</reference>
<dbReference type="InterPro" id="IPR016032">
    <property type="entry name" value="Sig_transdc_resp-reg_C-effctor"/>
</dbReference>
<dbReference type="PROSITE" id="PS51755">
    <property type="entry name" value="OMPR_PHOB"/>
    <property type="match status" value="1"/>
</dbReference>
<dbReference type="Pfam" id="PF00486">
    <property type="entry name" value="Trans_reg_C"/>
    <property type="match status" value="1"/>
</dbReference>